<dbReference type="AlphaFoldDB" id="A0A3M2LUP5"/>
<evidence type="ECO:0000313" key="2">
    <source>
        <dbReference type="EMBL" id="RMI38648.1"/>
    </source>
</evidence>
<dbReference type="InterPro" id="IPR037401">
    <property type="entry name" value="SnoaL-like"/>
</dbReference>
<organism evidence="2 3">
    <name type="scientific">Streptomyces triticirhizae</name>
    <dbReference type="NCBI Taxonomy" id="2483353"/>
    <lineage>
        <taxon>Bacteria</taxon>
        <taxon>Bacillati</taxon>
        <taxon>Actinomycetota</taxon>
        <taxon>Actinomycetes</taxon>
        <taxon>Kitasatosporales</taxon>
        <taxon>Streptomycetaceae</taxon>
        <taxon>Streptomyces</taxon>
    </lineage>
</organism>
<dbReference type="Gene3D" id="3.10.450.50">
    <property type="match status" value="1"/>
</dbReference>
<dbReference type="InterPro" id="IPR032710">
    <property type="entry name" value="NTF2-like_dom_sf"/>
</dbReference>
<keyword evidence="3" id="KW-1185">Reference proteome</keyword>
<dbReference type="Pfam" id="PF12680">
    <property type="entry name" value="SnoaL_2"/>
    <property type="match status" value="1"/>
</dbReference>
<evidence type="ECO:0000259" key="1">
    <source>
        <dbReference type="Pfam" id="PF12680"/>
    </source>
</evidence>
<proteinExistence type="predicted"/>
<reference evidence="2 3" key="1">
    <citation type="submission" date="2018-10" db="EMBL/GenBank/DDBJ databases">
        <title>Isolation, diversity and antifungal activity of actinobacteria from wheat.</title>
        <authorList>
            <person name="Han C."/>
        </authorList>
    </citation>
    <scope>NUCLEOTIDE SEQUENCE [LARGE SCALE GENOMIC DNA]</scope>
    <source>
        <strain evidence="2 3">NEAU-YY642</strain>
    </source>
</reference>
<dbReference type="Proteomes" id="UP000278673">
    <property type="component" value="Unassembled WGS sequence"/>
</dbReference>
<name>A0A3M2LUP5_9ACTN</name>
<protein>
    <recommendedName>
        <fullName evidence="1">SnoaL-like domain-containing protein</fullName>
    </recommendedName>
</protein>
<dbReference type="EMBL" id="RFFJ01000087">
    <property type="protein sequence ID" value="RMI38648.1"/>
    <property type="molecule type" value="Genomic_DNA"/>
</dbReference>
<gene>
    <name evidence="2" type="ORF">EBN88_16490</name>
</gene>
<feature type="domain" description="SnoaL-like" evidence="1">
    <location>
        <begin position="17"/>
        <end position="119"/>
    </location>
</feature>
<dbReference type="SUPFAM" id="SSF54427">
    <property type="entry name" value="NTF2-like"/>
    <property type="match status" value="1"/>
</dbReference>
<accession>A0A3M2LUP5</accession>
<sequence>MSPREVFALKEQRVLRFDMAGQADLFAEDGVMEFPFAPAGTPRRLEGRAAIREVLGGAVERTRETGMRLLDHGQYTIHDTTDPEVIVVEFDAHGQAGPDGEIRTCPYIQVLRVRDGEIVLFRDYWSMETARPFWGLPTAEALSRAVTDA</sequence>
<comment type="caution">
    <text evidence="2">The sequence shown here is derived from an EMBL/GenBank/DDBJ whole genome shotgun (WGS) entry which is preliminary data.</text>
</comment>
<evidence type="ECO:0000313" key="3">
    <source>
        <dbReference type="Proteomes" id="UP000278673"/>
    </source>
</evidence>